<protein>
    <recommendedName>
        <fullName evidence="6">tRNA(Ile)-lysidine synthase</fullName>
        <ecNumber evidence="6">6.3.4.19</ecNumber>
    </recommendedName>
    <alternativeName>
        <fullName evidence="6">tRNA(Ile)-2-lysyl-cytidine synthase</fullName>
    </alternativeName>
    <alternativeName>
        <fullName evidence="6">tRNA(Ile)-lysidine synthetase</fullName>
    </alternativeName>
</protein>
<dbReference type="GO" id="GO:0005737">
    <property type="term" value="C:cytoplasm"/>
    <property type="evidence" value="ECO:0007669"/>
    <property type="project" value="UniProtKB-SubCell"/>
</dbReference>
<name>A0A222MZG0_9BACT</name>
<dbReference type="EMBL" id="CP022347">
    <property type="protein sequence ID" value="ASQ31098.1"/>
    <property type="molecule type" value="Genomic_DNA"/>
</dbReference>
<dbReference type="AlphaFoldDB" id="A0A222MZG0"/>
<keyword evidence="4" id="KW-0067">ATP-binding</keyword>
<comment type="similarity">
    <text evidence="6">Belongs to the tRNA(Ile)-lysidine synthase family.</text>
</comment>
<evidence type="ECO:0000313" key="8">
    <source>
        <dbReference type="EMBL" id="ASQ31098.1"/>
    </source>
</evidence>
<dbReference type="PANTHER" id="PTHR43033:SF1">
    <property type="entry name" value="TRNA(ILE)-LYSIDINE SYNTHASE-RELATED"/>
    <property type="match status" value="1"/>
</dbReference>
<keyword evidence="3" id="KW-0547">Nucleotide-binding</keyword>
<evidence type="ECO:0000256" key="6">
    <source>
        <dbReference type="HAMAP-Rule" id="MF_01161"/>
    </source>
</evidence>
<dbReference type="InterPro" id="IPR012795">
    <property type="entry name" value="tRNA_Ile_lys_synt_N"/>
</dbReference>
<comment type="catalytic activity">
    <reaction evidence="5 6">
        <text>cytidine(34) in tRNA(Ile2) + L-lysine + ATP = lysidine(34) in tRNA(Ile2) + AMP + diphosphate + H(+)</text>
        <dbReference type="Rhea" id="RHEA:43744"/>
        <dbReference type="Rhea" id="RHEA-COMP:10625"/>
        <dbReference type="Rhea" id="RHEA-COMP:10670"/>
        <dbReference type="ChEBI" id="CHEBI:15378"/>
        <dbReference type="ChEBI" id="CHEBI:30616"/>
        <dbReference type="ChEBI" id="CHEBI:32551"/>
        <dbReference type="ChEBI" id="CHEBI:33019"/>
        <dbReference type="ChEBI" id="CHEBI:82748"/>
        <dbReference type="ChEBI" id="CHEBI:83665"/>
        <dbReference type="ChEBI" id="CHEBI:456215"/>
        <dbReference type="EC" id="6.3.4.19"/>
    </reaction>
</comment>
<evidence type="ECO:0000256" key="5">
    <source>
        <dbReference type="ARBA" id="ARBA00048539"/>
    </source>
</evidence>
<dbReference type="InterPro" id="IPR014729">
    <property type="entry name" value="Rossmann-like_a/b/a_fold"/>
</dbReference>
<gene>
    <name evidence="6 8" type="primary">tilS</name>
    <name evidence="8" type="ORF">CAV_1488</name>
</gene>
<dbReference type="SUPFAM" id="SSF52402">
    <property type="entry name" value="Adenine nucleotide alpha hydrolases-like"/>
    <property type="match status" value="1"/>
</dbReference>
<evidence type="ECO:0000259" key="7">
    <source>
        <dbReference type="Pfam" id="PF01171"/>
    </source>
</evidence>
<dbReference type="HAMAP" id="MF_01161">
    <property type="entry name" value="tRNA_Ile_lys_synt"/>
    <property type="match status" value="1"/>
</dbReference>
<dbReference type="InterPro" id="IPR012094">
    <property type="entry name" value="tRNA_Ile_lys_synt"/>
</dbReference>
<organism evidence="8 9">
    <name type="scientific">Campylobacter avium LMG 24591</name>
    <dbReference type="NCBI Taxonomy" id="522484"/>
    <lineage>
        <taxon>Bacteria</taxon>
        <taxon>Pseudomonadati</taxon>
        <taxon>Campylobacterota</taxon>
        <taxon>Epsilonproteobacteria</taxon>
        <taxon>Campylobacterales</taxon>
        <taxon>Campylobacteraceae</taxon>
        <taxon>Campylobacter</taxon>
    </lineage>
</organism>
<keyword evidence="2 6" id="KW-0819">tRNA processing</keyword>
<keyword evidence="9" id="KW-1185">Reference proteome</keyword>
<evidence type="ECO:0000313" key="9">
    <source>
        <dbReference type="Proteomes" id="UP000201169"/>
    </source>
</evidence>
<dbReference type="InterPro" id="IPR011063">
    <property type="entry name" value="TilS/TtcA_N"/>
</dbReference>
<dbReference type="PANTHER" id="PTHR43033">
    <property type="entry name" value="TRNA(ILE)-LYSIDINE SYNTHASE-RELATED"/>
    <property type="match status" value="1"/>
</dbReference>
<dbReference type="GO" id="GO:0032267">
    <property type="term" value="F:tRNA(Ile)-lysidine synthase activity"/>
    <property type="evidence" value="ECO:0007669"/>
    <property type="project" value="UniProtKB-EC"/>
</dbReference>
<sequence length="322" mass="38300">MINEKLILSLKKEKNLLAFSYGSDSCALFFILLKHEINFDLALINYGVRASSDEEEDCARKLALKFNKKFYSTKAPIFTSNFEKNARDFRYKFFDELCKKHKYDNLLLAHNLNDRLEWFLMQFSRGAGVLELYDFKDCKQMQGYKILRPLLFTSKREILGFLKENELKFFHDESNDDERYFRNYIRKKYSNSFVQEFESGVKKSFSYIEKDLEFFKADEKEFCGIYICDIRENFIAKCAKKLGFVLSTKQRKEALKGDCVISKDLGLCYFKNKALLFKYEKSEKMPKTAREEFRKAKIPPLLRAYLYNKQIKIDEFLALFTL</sequence>
<proteinExistence type="inferred from homology"/>
<dbReference type="GO" id="GO:0005524">
    <property type="term" value="F:ATP binding"/>
    <property type="evidence" value="ECO:0007669"/>
    <property type="project" value="UniProtKB-KW"/>
</dbReference>
<evidence type="ECO:0000256" key="4">
    <source>
        <dbReference type="ARBA" id="ARBA00022840"/>
    </source>
</evidence>
<comment type="caution">
    <text evidence="6">Lacks conserved residue(s) required for the propagation of feature annotation.</text>
</comment>
<comment type="subcellular location">
    <subcellularLocation>
        <location evidence="6">Cytoplasm</location>
    </subcellularLocation>
</comment>
<evidence type="ECO:0000256" key="2">
    <source>
        <dbReference type="ARBA" id="ARBA00022694"/>
    </source>
</evidence>
<dbReference type="RefSeq" id="WP_094325906.1">
    <property type="nucleotide sequence ID" value="NZ_CP022347.1"/>
</dbReference>
<dbReference type="CDD" id="cd01992">
    <property type="entry name" value="TilS_N"/>
    <property type="match status" value="1"/>
</dbReference>
<dbReference type="EC" id="6.3.4.19" evidence="6"/>
<reference evidence="8 9" key="1">
    <citation type="submission" date="2017-07" db="EMBL/GenBank/DDBJ databases">
        <title>Analysis of two Campylobacter avium genomes and identification of a novel hippuricase gene.</title>
        <authorList>
            <person name="Miller W.G."/>
            <person name="Chapman M.H."/>
            <person name="Yee E."/>
            <person name="Revez J."/>
            <person name="Bono J.L."/>
            <person name="Rossi M."/>
        </authorList>
    </citation>
    <scope>NUCLEOTIDE SEQUENCE [LARGE SCALE GENOMIC DNA]</scope>
    <source>
        <strain evidence="8 9">LMG 24591</strain>
    </source>
</reference>
<keyword evidence="1 6" id="KW-0436">Ligase</keyword>
<evidence type="ECO:0000256" key="3">
    <source>
        <dbReference type="ARBA" id="ARBA00022741"/>
    </source>
</evidence>
<dbReference type="NCBIfam" id="TIGR02432">
    <property type="entry name" value="lysidine_TilS_N"/>
    <property type="match status" value="1"/>
</dbReference>
<dbReference type="GO" id="GO:0006400">
    <property type="term" value="P:tRNA modification"/>
    <property type="evidence" value="ECO:0007669"/>
    <property type="project" value="UniProtKB-UniRule"/>
</dbReference>
<evidence type="ECO:0000256" key="1">
    <source>
        <dbReference type="ARBA" id="ARBA00022598"/>
    </source>
</evidence>
<dbReference type="Gene3D" id="3.40.50.620">
    <property type="entry name" value="HUPs"/>
    <property type="match status" value="1"/>
</dbReference>
<dbReference type="Proteomes" id="UP000201169">
    <property type="component" value="Chromosome"/>
</dbReference>
<keyword evidence="6" id="KW-0963">Cytoplasm</keyword>
<dbReference type="Pfam" id="PF01171">
    <property type="entry name" value="ATP_bind_3"/>
    <property type="match status" value="1"/>
</dbReference>
<dbReference type="OrthoDB" id="5289653at2"/>
<accession>A0A222MZG0</accession>
<comment type="function">
    <text evidence="6">Ligates lysine onto the cytidine present at position 34 of the AUA codon-specific tRNA(Ile) that contains the anticodon CAU, in an ATP-dependent manner. Cytidine is converted to lysidine, thus changing the amino acid specificity of the tRNA from methionine to isoleucine.</text>
</comment>
<feature type="domain" description="tRNA(Ile)-lysidine/2-thiocytidine synthase N-terminal" evidence="7">
    <location>
        <begin position="15"/>
        <end position="187"/>
    </location>
</feature>
<dbReference type="KEGG" id="cavi:CAV_1488"/>